<gene>
    <name evidence="2" type="ORF">AB870_25935</name>
</gene>
<feature type="signal peptide" evidence="1">
    <location>
        <begin position="1"/>
        <end position="18"/>
    </location>
</feature>
<evidence type="ECO:0000313" key="3">
    <source>
        <dbReference type="Proteomes" id="UP000035651"/>
    </source>
</evidence>
<sequence length="224" mass="23839">MKKLLVVLFAWLSATANAQGNNCDCQQIVGTCSVSVSVIPTESKKGSYGADLKFTSSAPICSKVDYYVDGTPYFTILSQGNHGEDRVFGQKPITRANLSDVSCRVCKRAGGASPEKQPGDAGQTQVPEASLAGRWLMTVSCSWTLSDEPFEVVDSGGGQYAPRGSIGNGDIQGGSIGRGEFHVVTKHWSNIGDYVGRLTSDTTAAGEMRQNATAEVCRWTARKS</sequence>
<name>A0A173GZY0_9BURK</name>
<dbReference type="RefSeq" id="WP_064674824.1">
    <property type="nucleotide sequence ID" value="NZ_CP011807.3"/>
</dbReference>
<feature type="chain" id="PRO_5008006572" evidence="1">
    <location>
        <begin position="19"/>
        <end position="224"/>
    </location>
</feature>
<keyword evidence="3" id="KW-1185">Reference proteome</keyword>
<dbReference type="OrthoDB" id="8944980at2"/>
<organism evidence="2 3">
    <name type="scientific">Pandoraea faecigallinarum</name>
    <dbReference type="NCBI Taxonomy" id="656179"/>
    <lineage>
        <taxon>Bacteria</taxon>
        <taxon>Pseudomonadati</taxon>
        <taxon>Pseudomonadota</taxon>
        <taxon>Betaproteobacteria</taxon>
        <taxon>Burkholderiales</taxon>
        <taxon>Burkholderiaceae</taxon>
        <taxon>Pandoraea</taxon>
    </lineage>
</organism>
<proteinExistence type="predicted"/>
<reference evidence="2" key="1">
    <citation type="submission" date="2016-06" db="EMBL/GenBank/DDBJ databases">
        <title>Complete Genome Sequence of Pandoraea faecigallinarum DSM-23572.</title>
        <authorList>
            <person name="Yong D."/>
            <person name="Ee R."/>
            <person name="Lim Y.-L."/>
            <person name="Yin W.-F."/>
            <person name="Chan K.-G."/>
        </authorList>
    </citation>
    <scope>NUCLEOTIDE SEQUENCE</scope>
    <source>
        <strain evidence="2">DSM 23572</strain>
    </source>
</reference>
<dbReference type="EMBL" id="CP011807">
    <property type="protein sequence ID" value="ANI21734.1"/>
    <property type="molecule type" value="Genomic_DNA"/>
</dbReference>
<accession>A0A173GZY0</accession>
<dbReference type="Proteomes" id="UP000035651">
    <property type="component" value="Chromosome"/>
</dbReference>
<protein>
    <submittedName>
        <fullName evidence="2">Uncharacterized protein</fullName>
    </submittedName>
</protein>
<evidence type="ECO:0000256" key="1">
    <source>
        <dbReference type="SAM" id="SignalP"/>
    </source>
</evidence>
<dbReference type="AlphaFoldDB" id="A0A173GZY0"/>
<keyword evidence="1" id="KW-0732">Signal</keyword>
<evidence type="ECO:0000313" key="2">
    <source>
        <dbReference type="EMBL" id="ANI21734.1"/>
    </source>
</evidence>